<dbReference type="EMBL" id="CAJGYO010000003">
    <property type="protein sequence ID" value="CAD6220467.1"/>
    <property type="molecule type" value="Genomic_DNA"/>
</dbReference>
<dbReference type="GO" id="GO:0016747">
    <property type="term" value="F:acyltransferase activity, transferring groups other than amino-acyl groups"/>
    <property type="evidence" value="ECO:0007669"/>
    <property type="project" value="UniProtKB-ARBA"/>
</dbReference>
<dbReference type="Pfam" id="PF02458">
    <property type="entry name" value="Transferase"/>
    <property type="match status" value="1"/>
</dbReference>
<accession>A0A811NAD1</accession>
<gene>
    <name evidence="2" type="ORF">NCGR_LOCUS13932</name>
</gene>
<organism evidence="2 3">
    <name type="scientific">Miscanthus lutarioriparius</name>
    <dbReference type="NCBI Taxonomy" id="422564"/>
    <lineage>
        <taxon>Eukaryota</taxon>
        <taxon>Viridiplantae</taxon>
        <taxon>Streptophyta</taxon>
        <taxon>Embryophyta</taxon>
        <taxon>Tracheophyta</taxon>
        <taxon>Spermatophyta</taxon>
        <taxon>Magnoliopsida</taxon>
        <taxon>Liliopsida</taxon>
        <taxon>Poales</taxon>
        <taxon>Poaceae</taxon>
        <taxon>PACMAD clade</taxon>
        <taxon>Panicoideae</taxon>
        <taxon>Andropogonodae</taxon>
        <taxon>Andropogoneae</taxon>
        <taxon>Saccharinae</taxon>
        <taxon>Miscanthus</taxon>
    </lineage>
</organism>
<evidence type="ECO:0000313" key="3">
    <source>
        <dbReference type="Proteomes" id="UP000604825"/>
    </source>
</evidence>
<dbReference type="InterPro" id="IPR023213">
    <property type="entry name" value="CAT-like_dom_sf"/>
</dbReference>
<evidence type="ECO:0000313" key="2">
    <source>
        <dbReference type="EMBL" id="CAD6220467.1"/>
    </source>
</evidence>
<sequence length="437" mass="46851">MSSVVRKSLPQLIRPSSEELEMKTTTSSIDLSSFDKGFSAMPATCFLVFEHPIDEPAETIRRGLSRALAYYYPIAGRLAPGGGGDEARVECNGEGVVFVDASADCALKEAKFFNNDPSSGATTLPDDLAVYYPHDRCGCADPLLMMQVTVFSCGGFVAGVTWNHAIADGAGMAQFLQAVGEHASGLPAPSVVPTRCDSSLPGLPPVIAYAQRSMMGLAPRDFACLEYTVPSSLINSIKDEFHGHANGGQPCTVFEAVTAVLWQCRTRVVISDPEAPSLLFIVSNVRKHVGAKDGYYGNCVTGQLVVATCGSVANGPILDIVKMIRHAKEQITKQLKAGNDGGGGGDKPQASKQPEDMLRYNYNLLSVSSMRNIGLDEVEVGGRKPVRVMCRARVPHMTVPSCVVCLPWKGKDGANMVTRCVREEHVEAFLGELARFT</sequence>
<comment type="caution">
    <text evidence="2">The sequence shown here is derived from an EMBL/GenBank/DDBJ whole genome shotgun (WGS) entry which is preliminary data.</text>
</comment>
<name>A0A811NAD1_9POAL</name>
<dbReference type="Proteomes" id="UP000604825">
    <property type="component" value="Unassembled WGS sequence"/>
</dbReference>
<protein>
    <submittedName>
        <fullName evidence="2">Uncharacterized protein</fullName>
    </submittedName>
</protein>
<evidence type="ECO:0000256" key="1">
    <source>
        <dbReference type="ARBA" id="ARBA00009861"/>
    </source>
</evidence>
<reference evidence="2" key="1">
    <citation type="submission" date="2020-10" db="EMBL/GenBank/DDBJ databases">
        <authorList>
            <person name="Han B."/>
            <person name="Lu T."/>
            <person name="Zhao Q."/>
            <person name="Huang X."/>
            <person name="Zhao Y."/>
        </authorList>
    </citation>
    <scope>NUCLEOTIDE SEQUENCE</scope>
</reference>
<dbReference type="PANTHER" id="PTHR31147">
    <property type="entry name" value="ACYL TRANSFERASE 4"/>
    <property type="match status" value="1"/>
</dbReference>
<comment type="similarity">
    <text evidence="1">Belongs to the plant acyltransferase family.</text>
</comment>
<dbReference type="PANTHER" id="PTHR31147:SF61">
    <property type="entry name" value="ACYL TRANSFERASE 15"/>
    <property type="match status" value="1"/>
</dbReference>
<dbReference type="AlphaFoldDB" id="A0A811NAD1"/>
<dbReference type="InterPro" id="IPR050898">
    <property type="entry name" value="Plant_acyltransferase"/>
</dbReference>
<dbReference type="Gene3D" id="3.30.559.10">
    <property type="entry name" value="Chloramphenicol acetyltransferase-like domain"/>
    <property type="match status" value="2"/>
</dbReference>
<keyword evidence="3" id="KW-1185">Reference proteome</keyword>
<proteinExistence type="inferred from homology"/>
<dbReference type="OrthoDB" id="671439at2759"/>